<organism evidence="1">
    <name type="scientific">marine sediment metagenome</name>
    <dbReference type="NCBI Taxonomy" id="412755"/>
    <lineage>
        <taxon>unclassified sequences</taxon>
        <taxon>metagenomes</taxon>
        <taxon>ecological metagenomes</taxon>
    </lineage>
</organism>
<name>A0A0F9VAB5_9ZZZZ</name>
<dbReference type="EMBL" id="LAZR01000062">
    <property type="protein sequence ID" value="KKN96717.1"/>
    <property type="molecule type" value="Genomic_DNA"/>
</dbReference>
<proteinExistence type="predicted"/>
<accession>A0A0F9VAB5</accession>
<gene>
    <name evidence="1" type="ORF">LCGC14_0163610</name>
</gene>
<reference evidence="1" key="1">
    <citation type="journal article" date="2015" name="Nature">
        <title>Complex archaea that bridge the gap between prokaryotes and eukaryotes.</title>
        <authorList>
            <person name="Spang A."/>
            <person name="Saw J.H."/>
            <person name="Jorgensen S.L."/>
            <person name="Zaremba-Niedzwiedzka K."/>
            <person name="Martijn J."/>
            <person name="Lind A.E."/>
            <person name="van Eijk R."/>
            <person name="Schleper C."/>
            <person name="Guy L."/>
            <person name="Ettema T.J."/>
        </authorList>
    </citation>
    <scope>NUCLEOTIDE SEQUENCE</scope>
</reference>
<evidence type="ECO:0000313" key="1">
    <source>
        <dbReference type="EMBL" id="KKN96717.1"/>
    </source>
</evidence>
<comment type="caution">
    <text evidence="1">The sequence shown here is derived from an EMBL/GenBank/DDBJ whole genome shotgun (WGS) entry which is preliminary data.</text>
</comment>
<protein>
    <submittedName>
        <fullName evidence="1">Uncharacterized protein</fullName>
    </submittedName>
</protein>
<sequence>MDVKIDYCEISHMHVRATCPGCGSKFSVDCGHMGRDEDLTLDCDKCGWHGRWRIEVKAVLEESIKKPTGHVA</sequence>
<dbReference type="AlphaFoldDB" id="A0A0F9VAB5"/>